<organism evidence="8 9">
    <name type="scientific">Actinopolyspora mortivallis</name>
    <dbReference type="NCBI Taxonomy" id="33906"/>
    <lineage>
        <taxon>Bacteria</taxon>
        <taxon>Bacillati</taxon>
        <taxon>Actinomycetota</taxon>
        <taxon>Actinomycetes</taxon>
        <taxon>Actinopolysporales</taxon>
        <taxon>Actinopolysporaceae</taxon>
        <taxon>Actinopolyspora</taxon>
    </lineage>
</organism>
<dbReference type="PANTHER" id="PTHR42829:SF2">
    <property type="entry name" value="NADH-UBIQUINONE OXIDOREDUCTASE CHAIN 5"/>
    <property type="match status" value="1"/>
</dbReference>
<dbReference type="GO" id="GO:0003954">
    <property type="term" value="F:NADH dehydrogenase activity"/>
    <property type="evidence" value="ECO:0007669"/>
    <property type="project" value="TreeGrafter"/>
</dbReference>
<accession>A0A2T0GRA1</accession>
<protein>
    <recommendedName>
        <fullName evidence="7">NADH:quinone oxidoreductase/Mrp antiporter transmembrane domain-containing protein</fullName>
    </recommendedName>
</protein>
<evidence type="ECO:0000256" key="5">
    <source>
        <dbReference type="RuleBase" id="RU000320"/>
    </source>
</evidence>
<feature type="transmembrane region" description="Helical" evidence="6">
    <location>
        <begin position="232"/>
        <end position="250"/>
    </location>
</feature>
<evidence type="ECO:0000313" key="8">
    <source>
        <dbReference type="EMBL" id="PRW61636.1"/>
    </source>
</evidence>
<feature type="transmembrane region" description="Helical" evidence="6">
    <location>
        <begin position="193"/>
        <end position="211"/>
    </location>
</feature>
<evidence type="ECO:0000256" key="1">
    <source>
        <dbReference type="ARBA" id="ARBA00004127"/>
    </source>
</evidence>
<comment type="subcellular location">
    <subcellularLocation>
        <location evidence="1">Endomembrane system</location>
        <topology evidence="1">Multi-pass membrane protein</topology>
    </subcellularLocation>
    <subcellularLocation>
        <location evidence="5">Membrane</location>
        <topology evidence="5">Multi-pass membrane protein</topology>
    </subcellularLocation>
</comment>
<dbReference type="AlphaFoldDB" id="A0A2T0GRA1"/>
<feature type="transmembrane region" description="Helical" evidence="6">
    <location>
        <begin position="168"/>
        <end position="187"/>
    </location>
</feature>
<evidence type="ECO:0000256" key="3">
    <source>
        <dbReference type="ARBA" id="ARBA00022989"/>
    </source>
</evidence>
<dbReference type="GO" id="GO:0042773">
    <property type="term" value="P:ATP synthesis coupled electron transport"/>
    <property type="evidence" value="ECO:0007669"/>
    <property type="project" value="InterPro"/>
</dbReference>
<dbReference type="GO" id="GO:0008137">
    <property type="term" value="F:NADH dehydrogenase (ubiquinone) activity"/>
    <property type="evidence" value="ECO:0007669"/>
    <property type="project" value="InterPro"/>
</dbReference>
<dbReference type="GO" id="GO:0015990">
    <property type="term" value="P:electron transport coupled proton transport"/>
    <property type="evidence" value="ECO:0007669"/>
    <property type="project" value="TreeGrafter"/>
</dbReference>
<evidence type="ECO:0000259" key="7">
    <source>
        <dbReference type="Pfam" id="PF00361"/>
    </source>
</evidence>
<keyword evidence="3 6" id="KW-1133">Transmembrane helix</keyword>
<feature type="non-terminal residue" evidence="8">
    <location>
        <position position="351"/>
    </location>
</feature>
<dbReference type="GO" id="GO:0012505">
    <property type="term" value="C:endomembrane system"/>
    <property type="evidence" value="ECO:0007669"/>
    <property type="project" value="UniProtKB-SubCell"/>
</dbReference>
<dbReference type="InterPro" id="IPR003945">
    <property type="entry name" value="NU5C-like"/>
</dbReference>
<dbReference type="PRINTS" id="PR01434">
    <property type="entry name" value="NADHDHGNASE5"/>
</dbReference>
<dbReference type="PANTHER" id="PTHR42829">
    <property type="entry name" value="NADH-UBIQUINONE OXIDOREDUCTASE CHAIN 5"/>
    <property type="match status" value="1"/>
</dbReference>
<reference evidence="8 9" key="1">
    <citation type="submission" date="2018-03" db="EMBL/GenBank/DDBJ databases">
        <title>Actinopolyspora mortivallis from Sahara, screening for active biomolecules.</title>
        <authorList>
            <person name="Selama O."/>
            <person name="Wellington E.M.H."/>
            <person name="Hacene H."/>
        </authorList>
    </citation>
    <scope>NUCLEOTIDE SEQUENCE [LARGE SCALE GENOMIC DNA]</scope>
    <source>
        <strain evidence="8 9">M5A</strain>
    </source>
</reference>
<dbReference type="STRING" id="1050202.GCA_000384035_01517"/>
<comment type="caution">
    <text evidence="8">The sequence shown here is derived from an EMBL/GenBank/DDBJ whole genome shotgun (WGS) entry which is preliminary data.</text>
</comment>
<keyword evidence="9" id="KW-1185">Reference proteome</keyword>
<feature type="transmembrane region" description="Helical" evidence="6">
    <location>
        <begin position="31"/>
        <end position="52"/>
    </location>
</feature>
<dbReference type="GO" id="GO:0016020">
    <property type="term" value="C:membrane"/>
    <property type="evidence" value="ECO:0007669"/>
    <property type="project" value="UniProtKB-SubCell"/>
</dbReference>
<name>A0A2T0GRA1_ACTMO</name>
<feature type="transmembrane region" description="Helical" evidence="6">
    <location>
        <begin position="290"/>
        <end position="312"/>
    </location>
</feature>
<feature type="transmembrane region" description="Helical" evidence="6">
    <location>
        <begin position="116"/>
        <end position="147"/>
    </location>
</feature>
<dbReference type="Proteomes" id="UP000239352">
    <property type="component" value="Unassembled WGS sequence"/>
</dbReference>
<feature type="transmembrane region" description="Helical" evidence="6">
    <location>
        <begin position="262"/>
        <end position="283"/>
    </location>
</feature>
<evidence type="ECO:0000313" key="9">
    <source>
        <dbReference type="Proteomes" id="UP000239352"/>
    </source>
</evidence>
<proteinExistence type="predicted"/>
<sequence length="351" mass="35278">MMAFLVWTLVLLPALSGGVLACTGTRGAVPAFPVGLAVAAADLVTAVAATVVRPSSEVPLFRGIGFGLAVDGSAGLLLVPVTAVVLGVLWFCATAIGPRESAARFTGLMLVFSGAMLGTVTASGLVSLLVCWEVMGATSWALIGFWWRRNTAVRAANTALLTTRGADLGMYVAAGSALAGGAGSLALDELPELTAPWSTVAAVGLVVAALGKSAQLPFHFWLSRAMEGPSGVSALLHSATMVAAGGYLLLRVHPLLAEEDGVAAATAWIGALTALVLGLVAVAQRDLKQLLAASTSAQLGFVVLAAGTGGVFGGTAHLVAHAATKAALFLVAGAWLVGFGTERLVELRGVG</sequence>
<dbReference type="EMBL" id="PVSR01000078">
    <property type="protein sequence ID" value="PRW61636.1"/>
    <property type="molecule type" value="Genomic_DNA"/>
</dbReference>
<dbReference type="InterPro" id="IPR001750">
    <property type="entry name" value="ND/Mrp_TM"/>
</dbReference>
<dbReference type="InParanoid" id="A0A2T0GRA1"/>
<keyword evidence="2 5" id="KW-0812">Transmembrane</keyword>
<gene>
    <name evidence="8" type="ORF">CEP50_19675</name>
</gene>
<feature type="transmembrane region" description="Helical" evidence="6">
    <location>
        <begin position="318"/>
        <end position="338"/>
    </location>
</feature>
<keyword evidence="4 6" id="KW-0472">Membrane</keyword>
<dbReference type="Pfam" id="PF00361">
    <property type="entry name" value="Proton_antipo_M"/>
    <property type="match status" value="1"/>
</dbReference>
<evidence type="ECO:0000256" key="6">
    <source>
        <dbReference type="SAM" id="Phobius"/>
    </source>
</evidence>
<feature type="transmembrane region" description="Helical" evidence="6">
    <location>
        <begin position="73"/>
        <end position="96"/>
    </location>
</feature>
<evidence type="ECO:0000256" key="2">
    <source>
        <dbReference type="ARBA" id="ARBA00022692"/>
    </source>
</evidence>
<feature type="domain" description="NADH:quinone oxidoreductase/Mrp antiporter transmembrane" evidence="7">
    <location>
        <begin position="123"/>
        <end position="335"/>
    </location>
</feature>
<evidence type="ECO:0000256" key="4">
    <source>
        <dbReference type="ARBA" id="ARBA00023136"/>
    </source>
</evidence>